<dbReference type="RefSeq" id="WP_378198455.1">
    <property type="nucleotide sequence ID" value="NZ_JBHMBK010000021.1"/>
</dbReference>
<evidence type="ECO:0000313" key="2">
    <source>
        <dbReference type="Proteomes" id="UP001589535"/>
    </source>
</evidence>
<name>A0ABV5UBA8_9PSEU</name>
<gene>
    <name evidence="1" type="ORF">ACFFTO_26195</name>
</gene>
<accession>A0ABV5UBA8</accession>
<proteinExistence type="predicted"/>
<dbReference type="EMBL" id="JBHMBK010000021">
    <property type="protein sequence ID" value="MFB9687685.1"/>
    <property type="molecule type" value="Genomic_DNA"/>
</dbReference>
<protein>
    <submittedName>
        <fullName evidence="1">Uncharacterized protein</fullName>
    </submittedName>
</protein>
<sequence>MTAREELVRAVGEAVFAEVKKFPPPAYLPGAIVPMGASVEDVGRAALAVVDEELAVLRAKVTLSPEQVEAKDQEIAELKQEHGVLSGQLHEIRSALAACDADRAVPLEYLADTVRAVLRDAPAPPAPAGPRVFFPGDTVPSGVCVVSKSGLDSGAHFTTDGEWTIPAGLSPYVEVPMPTAAELDAAVDLARDARADAEWQHTKGTNP</sequence>
<dbReference type="Proteomes" id="UP001589535">
    <property type="component" value="Unassembled WGS sequence"/>
</dbReference>
<comment type="caution">
    <text evidence="1">The sequence shown here is derived from an EMBL/GenBank/DDBJ whole genome shotgun (WGS) entry which is preliminary data.</text>
</comment>
<reference evidence="1 2" key="1">
    <citation type="submission" date="2024-09" db="EMBL/GenBank/DDBJ databases">
        <authorList>
            <person name="Sun Q."/>
            <person name="Mori K."/>
        </authorList>
    </citation>
    <scope>NUCLEOTIDE SEQUENCE [LARGE SCALE GENOMIC DNA]</scope>
    <source>
        <strain evidence="1 2">JCM 13852</strain>
    </source>
</reference>
<keyword evidence="2" id="KW-1185">Reference proteome</keyword>
<organism evidence="1 2">
    <name type="scientific">Amycolatopsis plumensis</name>
    <dbReference type="NCBI Taxonomy" id="236508"/>
    <lineage>
        <taxon>Bacteria</taxon>
        <taxon>Bacillati</taxon>
        <taxon>Actinomycetota</taxon>
        <taxon>Actinomycetes</taxon>
        <taxon>Pseudonocardiales</taxon>
        <taxon>Pseudonocardiaceae</taxon>
        <taxon>Amycolatopsis</taxon>
    </lineage>
</organism>
<evidence type="ECO:0000313" key="1">
    <source>
        <dbReference type="EMBL" id="MFB9687685.1"/>
    </source>
</evidence>